<keyword evidence="3 10" id="KW-0716">Sensory transduction</keyword>
<evidence type="ECO:0000256" key="8">
    <source>
        <dbReference type="ARBA" id="ARBA00023170"/>
    </source>
</evidence>
<dbReference type="AlphaFoldDB" id="A0AAW1IYV9"/>
<evidence type="ECO:0000256" key="1">
    <source>
        <dbReference type="ARBA" id="ARBA00004651"/>
    </source>
</evidence>
<keyword evidence="6 10" id="KW-1133">Transmembrane helix</keyword>
<dbReference type="EMBL" id="JASPKY010000486">
    <property type="protein sequence ID" value="KAK9695293.1"/>
    <property type="molecule type" value="Genomic_DNA"/>
</dbReference>
<evidence type="ECO:0000256" key="6">
    <source>
        <dbReference type="ARBA" id="ARBA00022989"/>
    </source>
</evidence>
<dbReference type="InterPro" id="IPR004117">
    <property type="entry name" value="7tm6_olfct_rcpt"/>
</dbReference>
<protein>
    <recommendedName>
        <fullName evidence="10">Odorant receptor</fullName>
    </recommendedName>
</protein>
<feature type="transmembrane region" description="Helical" evidence="10">
    <location>
        <begin position="139"/>
        <end position="165"/>
    </location>
</feature>
<keyword evidence="7 10" id="KW-0472">Membrane</keyword>
<dbReference type="PANTHER" id="PTHR21137">
    <property type="entry name" value="ODORANT RECEPTOR"/>
    <property type="match status" value="1"/>
</dbReference>
<dbReference type="Pfam" id="PF02949">
    <property type="entry name" value="7tm_6"/>
    <property type="match status" value="1"/>
</dbReference>
<evidence type="ECO:0000313" key="12">
    <source>
        <dbReference type="Proteomes" id="UP001458880"/>
    </source>
</evidence>
<evidence type="ECO:0000256" key="5">
    <source>
        <dbReference type="ARBA" id="ARBA00022725"/>
    </source>
</evidence>
<keyword evidence="9 10" id="KW-0807">Transducer</keyword>
<dbReference type="GO" id="GO:0005549">
    <property type="term" value="F:odorant binding"/>
    <property type="evidence" value="ECO:0007669"/>
    <property type="project" value="InterPro"/>
</dbReference>
<keyword evidence="4 10" id="KW-0812">Transmembrane</keyword>
<comment type="caution">
    <text evidence="10">Lacks conserved residue(s) required for the propagation of feature annotation.</text>
</comment>
<keyword evidence="12" id="KW-1185">Reference proteome</keyword>
<comment type="similarity">
    <text evidence="10">Belongs to the insect chemoreceptor superfamily. Heteromeric odorant receptor channel (TC 1.A.69) family.</text>
</comment>
<reference evidence="11 12" key="1">
    <citation type="journal article" date="2024" name="BMC Genomics">
        <title>De novo assembly and annotation of Popillia japonica's genome with initial clues to its potential as an invasive pest.</title>
        <authorList>
            <person name="Cucini C."/>
            <person name="Boschi S."/>
            <person name="Funari R."/>
            <person name="Cardaioli E."/>
            <person name="Iannotti N."/>
            <person name="Marturano G."/>
            <person name="Paoli F."/>
            <person name="Bruttini M."/>
            <person name="Carapelli A."/>
            <person name="Frati F."/>
            <person name="Nardi F."/>
        </authorList>
    </citation>
    <scope>NUCLEOTIDE SEQUENCE [LARGE SCALE GENOMIC DNA]</scope>
    <source>
        <strain evidence="11">DMR45628</strain>
    </source>
</reference>
<feature type="transmembrane region" description="Helical" evidence="10">
    <location>
        <begin position="277"/>
        <end position="299"/>
    </location>
</feature>
<evidence type="ECO:0000256" key="10">
    <source>
        <dbReference type="RuleBase" id="RU351113"/>
    </source>
</evidence>
<evidence type="ECO:0000313" key="11">
    <source>
        <dbReference type="EMBL" id="KAK9695293.1"/>
    </source>
</evidence>
<evidence type="ECO:0000256" key="4">
    <source>
        <dbReference type="ARBA" id="ARBA00022692"/>
    </source>
</evidence>
<proteinExistence type="inferred from homology"/>
<keyword evidence="8 10" id="KW-0675">Receptor</keyword>
<keyword evidence="2" id="KW-1003">Cell membrane</keyword>
<keyword evidence="5 10" id="KW-0552">Olfaction</keyword>
<accession>A0AAW1IYV9</accession>
<dbReference type="GO" id="GO:0004984">
    <property type="term" value="F:olfactory receptor activity"/>
    <property type="evidence" value="ECO:0007669"/>
    <property type="project" value="InterPro"/>
</dbReference>
<comment type="caution">
    <text evidence="11">The sequence shown here is derived from an EMBL/GenBank/DDBJ whole genome shotgun (WGS) entry which is preliminary data.</text>
</comment>
<dbReference type="Proteomes" id="UP001458880">
    <property type="component" value="Unassembled WGS sequence"/>
</dbReference>
<dbReference type="GO" id="GO:0005886">
    <property type="term" value="C:plasma membrane"/>
    <property type="evidence" value="ECO:0007669"/>
    <property type="project" value="UniProtKB-SubCell"/>
</dbReference>
<organism evidence="11 12">
    <name type="scientific">Popillia japonica</name>
    <name type="common">Japanese beetle</name>
    <dbReference type="NCBI Taxonomy" id="7064"/>
    <lineage>
        <taxon>Eukaryota</taxon>
        <taxon>Metazoa</taxon>
        <taxon>Ecdysozoa</taxon>
        <taxon>Arthropoda</taxon>
        <taxon>Hexapoda</taxon>
        <taxon>Insecta</taxon>
        <taxon>Pterygota</taxon>
        <taxon>Neoptera</taxon>
        <taxon>Endopterygota</taxon>
        <taxon>Coleoptera</taxon>
        <taxon>Polyphaga</taxon>
        <taxon>Scarabaeiformia</taxon>
        <taxon>Scarabaeidae</taxon>
        <taxon>Rutelinae</taxon>
        <taxon>Popillia</taxon>
    </lineage>
</organism>
<comment type="subcellular location">
    <subcellularLocation>
        <location evidence="1 10">Cell membrane</location>
        <topology evidence="1 10">Multi-pass membrane protein</topology>
    </subcellularLocation>
</comment>
<dbReference type="GO" id="GO:0007165">
    <property type="term" value="P:signal transduction"/>
    <property type="evidence" value="ECO:0007669"/>
    <property type="project" value="UniProtKB-KW"/>
</dbReference>
<name>A0AAW1IYV9_POPJA</name>
<feature type="transmembrane region" description="Helical" evidence="10">
    <location>
        <begin position="198"/>
        <end position="224"/>
    </location>
</feature>
<feature type="transmembrane region" description="Helical" evidence="10">
    <location>
        <begin position="33"/>
        <end position="52"/>
    </location>
</feature>
<dbReference type="PANTHER" id="PTHR21137:SF35">
    <property type="entry name" value="ODORANT RECEPTOR 19A-RELATED"/>
    <property type="match status" value="1"/>
</dbReference>
<sequence length="393" mass="46216">MYQDGVKKCLLPAKILLQTVCLWPDDELPHGKAIAWMLFSFLFVTEIFHAAYTLKYGKDIKEAVSASITVTTTFEVGISAIIKLEHQQQNYYFKALVRIYSLLANRRLFNEILVKIWKHFWPVKCVDDTTRINLEKKAVVFLTLNIILFINATISNVAITTMPFFKYHQLVFKSVFPFDWNKNYVYELLYIWQYFADWYVLFTIMAFDFLFVALLSMCSIQFAIWQHVMRNILNETSKEQRRLIFGKNGNQISDNAMLHHCIEQHKFLNNICNDMELTFRITILLQFVVSTCAICAGFLTMKLDYSQFSKMLPFSIAHTVQLFCYCFLGQELIYQSEQLSNAIYECSWHLSYDRDFRKALVLMMHRSQRIQCLTAANLISLDLTSFIRVRINN</sequence>
<gene>
    <name evidence="11" type="ORF">QE152_g32674</name>
</gene>
<evidence type="ECO:0000256" key="9">
    <source>
        <dbReference type="ARBA" id="ARBA00023224"/>
    </source>
</evidence>
<evidence type="ECO:0000256" key="7">
    <source>
        <dbReference type="ARBA" id="ARBA00023136"/>
    </source>
</evidence>
<evidence type="ECO:0000256" key="3">
    <source>
        <dbReference type="ARBA" id="ARBA00022606"/>
    </source>
</evidence>
<evidence type="ECO:0000256" key="2">
    <source>
        <dbReference type="ARBA" id="ARBA00022475"/>
    </source>
</evidence>